<dbReference type="Proteomes" id="UP000663131">
    <property type="component" value="Chromosome 7"/>
</dbReference>
<evidence type="ECO:0000256" key="2">
    <source>
        <dbReference type="SAM" id="Phobius"/>
    </source>
</evidence>
<protein>
    <recommendedName>
        <fullName evidence="3">Brl1/Brr6 domain-containing protein</fullName>
    </recommendedName>
</protein>
<keyword evidence="2" id="KW-0812">Transmembrane</keyword>
<feature type="transmembrane region" description="Helical" evidence="2">
    <location>
        <begin position="395"/>
        <end position="413"/>
    </location>
</feature>
<accession>A0A871R3R9</accession>
<reference evidence="4" key="1">
    <citation type="submission" date="2020-10" db="EMBL/GenBank/DDBJ databases">
        <authorList>
            <person name="Palmer J.M."/>
        </authorList>
    </citation>
    <scope>NUCLEOTIDE SEQUENCE</scope>
    <source>
        <strain evidence="4">UCD 2041</strain>
    </source>
</reference>
<feature type="region of interest" description="Disordered" evidence="1">
    <location>
        <begin position="134"/>
        <end position="236"/>
    </location>
</feature>
<feature type="domain" description="Brl1/Brr6" evidence="3">
    <location>
        <begin position="314"/>
        <end position="446"/>
    </location>
</feature>
<dbReference type="RefSeq" id="XP_041136992.1">
    <property type="nucleotide sequence ID" value="XM_041283640.1"/>
</dbReference>
<feature type="compositionally biased region" description="Basic and acidic residues" evidence="1">
    <location>
        <begin position="179"/>
        <end position="198"/>
    </location>
</feature>
<dbReference type="GeneID" id="64577080"/>
<dbReference type="InterPro" id="IPR040202">
    <property type="entry name" value="Brl1/Brr6"/>
</dbReference>
<feature type="transmembrane region" description="Helical" evidence="2">
    <location>
        <begin position="425"/>
        <end position="445"/>
    </location>
</feature>
<name>A0A871R3R9_DEKBR</name>
<feature type="transmembrane region" description="Helical" evidence="2">
    <location>
        <begin position="312"/>
        <end position="332"/>
    </location>
</feature>
<reference evidence="4" key="2">
    <citation type="journal article" name="BMC Genomics">
        <title>New genome assemblies reveal patterns of domestication and adaptation across Brettanomyces (Dekkera) species.</title>
        <authorList>
            <person name="Roach M.J."/>
            <person name="Borneman A.R."/>
        </authorList>
    </citation>
    <scope>NUCLEOTIDE SEQUENCE</scope>
    <source>
        <strain evidence="4">UCD 2041</strain>
    </source>
</reference>
<evidence type="ECO:0000313" key="4">
    <source>
        <dbReference type="EMBL" id="QOU20499.1"/>
    </source>
</evidence>
<sequence length="484" mass="56142">MEKFRNLNIRDDSDITGVIFSKLNLEDQNENDIHDVIMEDYNSEENANNTEYKQFSGNMDDCEDKDTLMDDGKETDVTMEDPEAELETEKENEGDHSVLIDVLFNPTMQGCKLASGRDFLPNITQTKTAKCEAHGYKEERMSTDEHNEDSNTLKEEPEKEKEEEEEEEETEDVEEDDSDRNNSERVENIIRETDDSKQHSGNAFAIGSHIPEKLYEEEENGRGESESHTENKNFNLGENKYGNKEEFSHGAFSNNAPRIYINQNNFFRDYDDYAAFRSGLRRRRMGMYRGEFSDTDDKDEWQTAKPIWKTPYVLSTYLQILMNSVVASYLIYQGYLFLKVIKQDVSISVDNRMLDAEYKIEDCKYNYEINKCKIQRLPALERQCAEWEKCMRKKAYMLINYSELIVSIVGSLINNFIESFGFKSFGFLALAALFLYAWNFSCGYVRAKTFYGPHLVGDDTQAFTRKAIGSGNNKQMIKSEQAMI</sequence>
<feature type="compositionally biased region" description="Basic and acidic residues" evidence="1">
    <location>
        <begin position="134"/>
        <end position="160"/>
    </location>
</feature>
<dbReference type="PANTHER" id="PTHR28136:SF1">
    <property type="entry name" value="NUCLEUS EXPORT PROTEIN BRL1"/>
    <property type="match status" value="1"/>
</dbReference>
<dbReference type="KEGG" id="bbrx:BRETT_005157"/>
<organism evidence="4 5">
    <name type="scientific">Dekkera bruxellensis</name>
    <name type="common">Brettanomyces custersii</name>
    <dbReference type="NCBI Taxonomy" id="5007"/>
    <lineage>
        <taxon>Eukaryota</taxon>
        <taxon>Fungi</taxon>
        <taxon>Dikarya</taxon>
        <taxon>Ascomycota</taxon>
        <taxon>Saccharomycotina</taxon>
        <taxon>Pichiomycetes</taxon>
        <taxon>Pichiales</taxon>
        <taxon>Pichiaceae</taxon>
        <taxon>Brettanomyces</taxon>
    </lineage>
</organism>
<dbReference type="OrthoDB" id="3989741at2759"/>
<evidence type="ECO:0000256" key="1">
    <source>
        <dbReference type="SAM" id="MobiDB-lite"/>
    </source>
</evidence>
<dbReference type="PANTHER" id="PTHR28136">
    <property type="entry name" value="NUCLEUS EXPORT PROTEIN BRR6"/>
    <property type="match status" value="1"/>
</dbReference>
<dbReference type="SMART" id="SM01042">
    <property type="entry name" value="Brr6_like_C_C"/>
    <property type="match status" value="1"/>
</dbReference>
<keyword evidence="2" id="KW-0472">Membrane</keyword>
<dbReference type="GO" id="GO:0031965">
    <property type="term" value="C:nuclear membrane"/>
    <property type="evidence" value="ECO:0007669"/>
    <property type="project" value="InterPro"/>
</dbReference>
<dbReference type="Pfam" id="PF10104">
    <property type="entry name" value="Brr6_like_C_C"/>
    <property type="match status" value="1"/>
</dbReference>
<feature type="compositionally biased region" description="Basic and acidic residues" evidence="1">
    <location>
        <begin position="65"/>
        <end position="76"/>
    </location>
</feature>
<dbReference type="GO" id="GO:0055088">
    <property type="term" value="P:lipid homeostasis"/>
    <property type="evidence" value="ECO:0007669"/>
    <property type="project" value="InterPro"/>
</dbReference>
<feature type="region of interest" description="Disordered" evidence="1">
    <location>
        <begin position="57"/>
        <end position="77"/>
    </location>
</feature>
<gene>
    <name evidence="4" type="ORF">BRETT_005157</name>
</gene>
<feature type="compositionally biased region" description="Basic and acidic residues" evidence="1">
    <location>
        <begin position="210"/>
        <end position="231"/>
    </location>
</feature>
<evidence type="ECO:0000259" key="3">
    <source>
        <dbReference type="SMART" id="SM01042"/>
    </source>
</evidence>
<evidence type="ECO:0000313" key="5">
    <source>
        <dbReference type="Proteomes" id="UP000663131"/>
    </source>
</evidence>
<dbReference type="AlphaFoldDB" id="A0A871R3R9"/>
<keyword evidence="2" id="KW-1133">Transmembrane helix</keyword>
<dbReference type="GO" id="GO:0006998">
    <property type="term" value="P:nuclear envelope organization"/>
    <property type="evidence" value="ECO:0007669"/>
    <property type="project" value="InterPro"/>
</dbReference>
<feature type="compositionally biased region" description="Acidic residues" evidence="1">
    <location>
        <begin position="161"/>
        <end position="178"/>
    </location>
</feature>
<dbReference type="InterPro" id="IPR018767">
    <property type="entry name" value="Brl1/Brr6_dom"/>
</dbReference>
<dbReference type="EMBL" id="CP063135">
    <property type="protein sequence ID" value="QOU20499.1"/>
    <property type="molecule type" value="Genomic_DNA"/>
</dbReference>
<proteinExistence type="predicted"/>